<accession>A0AA88UXB5</accession>
<name>A0AA88UXB5_9ASTE</name>
<feature type="region of interest" description="Disordered" evidence="1">
    <location>
        <begin position="51"/>
        <end position="74"/>
    </location>
</feature>
<organism evidence="2 3">
    <name type="scientific">Escallonia herrerae</name>
    <dbReference type="NCBI Taxonomy" id="1293975"/>
    <lineage>
        <taxon>Eukaryota</taxon>
        <taxon>Viridiplantae</taxon>
        <taxon>Streptophyta</taxon>
        <taxon>Embryophyta</taxon>
        <taxon>Tracheophyta</taxon>
        <taxon>Spermatophyta</taxon>
        <taxon>Magnoliopsida</taxon>
        <taxon>eudicotyledons</taxon>
        <taxon>Gunneridae</taxon>
        <taxon>Pentapetalae</taxon>
        <taxon>asterids</taxon>
        <taxon>campanulids</taxon>
        <taxon>Escalloniales</taxon>
        <taxon>Escalloniaceae</taxon>
        <taxon>Escallonia</taxon>
    </lineage>
</organism>
<dbReference type="Proteomes" id="UP001188597">
    <property type="component" value="Unassembled WGS sequence"/>
</dbReference>
<feature type="compositionally biased region" description="Basic and acidic residues" evidence="1">
    <location>
        <begin position="51"/>
        <end position="64"/>
    </location>
</feature>
<keyword evidence="3" id="KW-1185">Reference proteome</keyword>
<protein>
    <submittedName>
        <fullName evidence="2">Uncharacterized protein</fullName>
    </submittedName>
</protein>
<reference evidence="2" key="1">
    <citation type="submission" date="2022-12" db="EMBL/GenBank/DDBJ databases">
        <title>Draft genome assemblies for two species of Escallonia (Escalloniales).</title>
        <authorList>
            <person name="Chanderbali A."/>
            <person name="Dervinis C."/>
            <person name="Anghel I."/>
            <person name="Soltis D."/>
            <person name="Soltis P."/>
            <person name="Zapata F."/>
        </authorList>
    </citation>
    <scope>NUCLEOTIDE SEQUENCE</scope>
    <source>
        <strain evidence="2">UCBG64.0493</strain>
        <tissue evidence="2">Leaf</tissue>
    </source>
</reference>
<gene>
    <name evidence="2" type="ORF">RJ639_025603</name>
</gene>
<comment type="caution">
    <text evidence="2">The sequence shown here is derived from an EMBL/GenBank/DDBJ whole genome shotgun (WGS) entry which is preliminary data.</text>
</comment>
<proteinExistence type="predicted"/>
<dbReference type="EMBL" id="JAVXUP010004151">
    <property type="protein sequence ID" value="KAK2997514.1"/>
    <property type="molecule type" value="Genomic_DNA"/>
</dbReference>
<sequence>MAVPVRFKRVAQAFDQVAARVRICESSGSEHSPAESMADLSDLVKSFLERDVQGGGDGEKRENERDDCESCSGDSEARDMLRNILSGHDNDDYWGRIHAEAEKACRVMGNRSSPDFKRRLMARLRERGFDA</sequence>
<evidence type="ECO:0000256" key="1">
    <source>
        <dbReference type="SAM" id="MobiDB-lite"/>
    </source>
</evidence>
<evidence type="ECO:0000313" key="3">
    <source>
        <dbReference type="Proteomes" id="UP001188597"/>
    </source>
</evidence>
<feature type="non-terminal residue" evidence="2">
    <location>
        <position position="131"/>
    </location>
</feature>
<evidence type="ECO:0000313" key="2">
    <source>
        <dbReference type="EMBL" id="KAK2997514.1"/>
    </source>
</evidence>
<dbReference type="AlphaFoldDB" id="A0AA88UXB5"/>